<evidence type="ECO:0000313" key="2">
    <source>
        <dbReference type="Proteomes" id="UP001215712"/>
    </source>
</evidence>
<accession>A0AAD6MWZ2</accession>
<proteinExistence type="predicted"/>
<evidence type="ECO:0000313" key="1">
    <source>
        <dbReference type="EMBL" id="KAJ5728021.1"/>
    </source>
</evidence>
<dbReference type="InterPro" id="IPR012338">
    <property type="entry name" value="Beta-lactam/transpept-like"/>
</dbReference>
<sequence length="159" mass="17687">MGAPSQLALYHGGVIPGFEAYNVLLPESNSAVVVLTNSQSLNGGVRWIGELLVETLLDNFHNTPDYLEVAKTSTDAALERVKLVKKALTAGRTVDIATRPLDAYAGTYFNAVENFFIQIIHSKDRSHVQISYMGCQDDTLSLLPYQQDSFYWTLTHDKY</sequence>
<evidence type="ECO:0008006" key="3">
    <source>
        <dbReference type="Google" id="ProtNLM"/>
    </source>
</evidence>
<dbReference type="AlphaFoldDB" id="A0AAD6MWZ2"/>
<comment type="caution">
    <text evidence="1">The sequence shown here is derived from an EMBL/GenBank/DDBJ whole genome shotgun (WGS) entry which is preliminary data.</text>
</comment>
<keyword evidence="2" id="KW-1185">Reference proteome</keyword>
<reference evidence="1" key="2">
    <citation type="submission" date="2023-01" db="EMBL/GenBank/DDBJ databases">
        <authorList>
            <person name="Petersen C."/>
        </authorList>
    </citation>
    <scope>NUCLEOTIDE SEQUENCE</scope>
    <source>
        <strain evidence="1">IBT 17514</strain>
    </source>
</reference>
<dbReference type="SUPFAM" id="SSF56601">
    <property type="entry name" value="beta-lactamase/transpeptidase-like"/>
    <property type="match status" value="1"/>
</dbReference>
<dbReference type="Gene3D" id="3.40.710.10">
    <property type="entry name" value="DD-peptidase/beta-lactamase superfamily"/>
    <property type="match status" value="1"/>
</dbReference>
<organism evidence="1 2">
    <name type="scientific">Penicillium malachiteum</name>
    <dbReference type="NCBI Taxonomy" id="1324776"/>
    <lineage>
        <taxon>Eukaryota</taxon>
        <taxon>Fungi</taxon>
        <taxon>Dikarya</taxon>
        <taxon>Ascomycota</taxon>
        <taxon>Pezizomycotina</taxon>
        <taxon>Eurotiomycetes</taxon>
        <taxon>Eurotiomycetidae</taxon>
        <taxon>Eurotiales</taxon>
        <taxon>Aspergillaceae</taxon>
        <taxon>Penicillium</taxon>
    </lineage>
</organism>
<reference evidence="1" key="1">
    <citation type="journal article" date="2023" name="IMA Fungus">
        <title>Comparative genomic study of the Penicillium genus elucidates a diverse pangenome and 15 lateral gene transfer events.</title>
        <authorList>
            <person name="Petersen C."/>
            <person name="Sorensen T."/>
            <person name="Nielsen M.R."/>
            <person name="Sondergaard T.E."/>
            <person name="Sorensen J.L."/>
            <person name="Fitzpatrick D.A."/>
            <person name="Frisvad J.C."/>
            <person name="Nielsen K.L."/>
        </authorList>
    </citation>
    <scope>NUCLEOTIDE SEQUENCE</scope>
    <source>
        <strain evidence="1">IBT 17514</strain>
    </source>
</reference>
<protein>
    <recommendedName>
        <fullName evidence="3">Beta-lactamase-related domain-containing protein</fullName>
    </recommendedName>
</protein>
<dbReference type="EMBL" id="JAQJAN010000005">
    <property type="protein sequence ID" value="KAJ5728021.1"/>
    <property type="molecule type" value="Genomic_DNA"/>
</dbReference>
<dbReference type="Proteomes" id="UP001215712">
    <property type="component" value="Unassembled WGS sequence"/>
</dbReference>
<name>A0AAD6MWZ2_9EURO</name>
<gene>
    <name evidence="1" type="ORF">N7493_004351</name>
</gene>